<feature type="transmembrane region" description="Helical" evidence="7">
    <location>
        <begin position="131"/>
        <end position="151"/>
    </location>
</feature>
<dbReference type="InterPro" id="IPR000515">
    <property type="entry name" value="MetI-like"/>
</dbReference>
<dbReference type="AlphaFoldDB" id="A0A1C6SAR7"/>
<dbReference type="EMBL" id="FMHV01000002">
    <property type="protein sequence ID" value="SCL26565.1"/>
    <property type="molecule type" value="Genomic_DNA"/>
</dbReference>
<feature type="transmembrane region" description="Helical" evidence="7">
    <location>
        <begin position="34"/>
        <end position="54"/>
    </location>
</feature>
<feature type="transmembrane region" description="Helical" evidence="7">
    <location>
        <begin position="171"/>
        <end position="190"/>
    </location>
</feature>
<organism evidence="10 11">
    <name type="scientific">Micromonospora rhizosphaerae</name>
    <dbReference type="NCBI Taxonomy" id="568872"/>
    <lineage>
        <taxon>Bacteria</taxon>
        <taxon>Bacillati</taxon>
        <taxon>Actinomycetota</taxon>
        <taxon>Actinomycetes</taxon>
        <taxon>Micromonosporales</taxon>
        <taxon>Micromonosporaceae</taxon>
        <taxon>Micromonospora</taxon>
    </lineage>
</organism>
<keyword evidence="6 7" id="KW-0472">Membrane</keyword>
<evidence type="ECO:0000256" key="8">
    <source>
        <dbReference type="SAM" id="MobiDB-lite"/>
    </source>
</evidence>
<keyword evidence="11" id="KW-1185">Reference proteome</keyword>
<feature type="transmembrane region" description="Helical" evidence="7">
    <location>
        <begin position="98"/>
        <end position="119"/>
    </location>
</feature>
<gene>
    <name evidence="10" type="ORF">GA0070624_3332</name>
</gene>
<evidence type="ECO:0000313" key="10">
    <source>
        <dbReference type="EMBL" id="SCL26565.1"/>
    </source>
</evidence>
<evidence type="ECO:0000256" key="5">
    <source>
        <dbReference type="ARBA" id="ARBA00022989"/>
    </source>
</evidence>
<comment type="subcellular location">
    <subcellularLocation>
        <location evidence="1 7">Cell membrane</location>
        <topology evidence="1 7">Multi-pass membrane protein</topology>
    </subcellularLocation>
</comment>
<dbReference type="Pfam" id="PF00528">
    <property type="entry name" value="BPD_transp_1"/>
    <property type="match status" value="1"/>
</dbReference>
<proteinExistence type="inferred from homology"/>
<evidence type="ECO:0000313" key="11">
    <source>
        <dbReference type="Proteomes" id="UP000199413"/>
    </source>
</evidence>
<dbReference type="PANTHER" id="PTHR30193:SF37">
    <property type="entry name" value="INNER MEMBRANE ABC TRANSPORTER PERMEASE PROTEIN YCJO"/>
    <property type="match status" value="1"/>
</dbReference>
<comment type="similarity">
    <text evidence="7">Belongs to the binding-protein-dependent transport system permease family.</text>
</comment>
<evidence type="ECO:0000256" key="4">
    <source>
        <dbReference type="ARBA" id="ARBA00022692"/>
    </source>
</evidence>
<dbReference type="InterPro" id="IPR051393">
    <property type="entry name" value="ABC_transporter_permease"/>
</dbReference>
<keyword evidence="5 7" id="KW-1133">Transmembrane helix</keyword>
<evidence type="ECO:0000256" key="1">
    <source>
        <dbReference type="ARBA" id="ARBA00004651"/>
    </source>
</evidence>
<sequence>MTAVSSPPARRAGPAAEPATTGAVQRRRRRRREALAGVAFAAPMLALFAVFRLAPTFESALLSLTDYHPLAGWNFVGLGNYQRLVADTGFWRALRVTVVYALVFVPFTTVLSLVTAVLLQRLIWARGFFRGVFFLPYVTSTVFAAVIWRWLYSVEGGLINGLLNKAGIGDVPFLNDAPLVLPSIAVMAAWKGFGYSMMILLAGLQTIPEEYLEAARIDGASGFGLFRRITLPLLRPVLFFVIVIETIGALQVFDAMYVMTGGGPVNASYSVVYMLYDQGFKFADFGYASAIGMVLFVVILAVSLIQRRLLDRSPS</sequence>
<dbReference type="CDD" id="cd06261">
    <property type="entry name" value="TM_PBP2"/>
    <property type="match status" value="1"/>
</dbReference>
<dbReference type="Gene3D" id="1.10.3720.10">
    <property type="entry name" value="MetI-like"/>
    <property type="match status" value="1"/>
</dbReference>
<dbReference type="PROSITE" id="PS50928">
    <property type="entry name" value="ABC_TM1"/>
    <property type="match status" value="1"/>
</dbReference>
<protein>
    <submittedName>
        <fullName evidence="10">Carbohydrate ABC transporter membrane protein 1, CUT1 family</fullName>
    </submittedName>
</protein>
<feature type="compositionally biased region" description="Low complexity" evidence="8">
    <location>
        <begin position="1"/>
        <end position="24"/>
    </location>
</feature>
<dbReference type="PANTHER" id="PTHR30193">
    <property type="entry name" value="ABC TRANSPORTER PERMEASE PROTEIN"/>
    <property type="match status" value="1"/>
</dbReference>
<dbReference type="SUPFAM" id="SSF161098">
    <property type="entry name" value="MetI-like"/>
    <property type="match status" value="1"/>
</dbReference>
<dbReference type="InterPro" id="IPR035906">
    <property type="entry name" value="MetI-like_sf"/>
</dbReference>
<dbReference type="GO" id="GO:0055085">
    <property type="term" value="P:transmembrane transport"/>
    <property type="evidence" value="ECO:0007669"/>
    <property type="project" value="InterPro"/>
</dbReference>
<evidence type="ECO:0000259" key="9">
    <source>
        <dbReference type="PROSITE" id="PS50928"/>
    </source>
</evidence>
<feature type="transmembrane region" description="Helical" evidence="7">
    <location>
        <begin position="237"/>
        <end position="259"/>
    </location>
</feature>
<keyword evidence="3" id="KW-1003">Cell membrane</keyword>
<dbReference type="OrthoDB" id="9805974at2"/>
<evidence type="ECO:0000256" key="2">
    <source>
        <dbReference type="ARBA" id="ARBA00022448"/>
    </source>
</evidence>
<name>A0A1C6SAR7_9ACTN</name>
<reference evidence="11" key="1">
    <citation type="submission" date="2016-06" db="EMBL/GenBank/DDBJ databases">
        <authorList>
            <person name="Varghese N."/>
            <person name="Submissions Spin"/>
        </authorList>
    </citation>
    <scope>NUCLEOTIDE SEQUENCE [LARGE SCALE GENOMIC DNA]</scope>
    <source>
        <strain evidence="11">DSM 45431</strain>
    </source>
</reference>
<dbReference type="GO" id="GO:0005886">
    <property type="term" value="C:plasma membrane"/>
    <property type="evidence" value="ECO:0007669"/>
    <property type="project" value="UniProtKB-SubCell"/>
</dbReference>
<keyword evidence="2 7" id="KW-0813">Transport</keyword>
<feature type="transmembrane region" description="Helical" evidence="7">
    <location>
        <begin position="285"/>
        <end position="305"/>
    </location>
</feature>
<accession>A0A1C6SAR7</accession>
<evidence type="ECO:0000256" key="7">
    <source>
        <dbReference type="RuleBase" id="RU363032"/>
    </source>
</evidence>
<feature type="region of interest" description="Disordered" evidence="8">
    <location>
        <begin position="1"/>
        <end position="27"/>
    </location>
</feature>
<evidence type="ECO:0000256" key="6">
    <source>
        <dbReference type="ARBA" id="ARBA00023136"/>
    </source>
</evidence>
<evidence type="ECO:0000256" key="3">
    <source>
        <dbReference type="ARBA" id="ARBA00022475"/>
    </source>
</evidence>
<dbReference type="RefSeq" id="WP_091342088.1">
    <property type="nucleotide sequence ID" value="NZ_FMHV01000002.1"/>
</dbReference>
<dbReference type="Proteomes" id="UP000199413">
    <property type="component" value="Unassembled WGS sequence"/>
</dbReference>
<keyword evidence="4 7" id="KW-0812">Transmembrane</keyword>
<dbReference type="STRING" id="568872.GA0070624_3332"/>
<feature type="domain" description="ABC transmembrane type-1" evidence="9">
    <location>
        <begin position="94"/>
        <end position="306"/>
    </location>
</feature>